<gene>
    <name evidence="22" type="primary">ND2</name>
</gene>
<feature type="transmembrane region" description="Helical" evidence="19">
    <location>
        <begin position="306"/>
        <end position="330"/>
    </location>
</feature>
<dbReference type="GO" id="GO:0005743">
    <property type="term" value="C:mitochondrial inner membrane"/>
    <property type="evidence" value="ECO:0007669"/>
    <property type="project" value="UniProtKB-SubCell"/>
</dbReference>
<evidence type="ECO:0000256" key="3">
    <source>
        <dbReference type="ARBA" id="ARBA00012944"/>
    </source>
</evidence>
<feature type="transmembrane region" description="Helical" evidence="19">
    <location>
        <begin position="84"/>
        <end position="105"/>
    </location>
</feature>
<dbReference type="Pfam" id="PF06444">
    <property type="entry name" value="NADH_dehy_S2_C"/>
    <property type="match status" value="1"/>
</dbReference>
<feature type="transmembrane region" description="Helical" evidence="19">
    <location>
        <begin position="117"/>
        <end position="140"/>
    </location>
</feature>
<geneLocation type="mitochondrion" evidence="22"/>
<keyword evidence="9 19" id="KW-1278">Translocase</keyword>
<evidence type="ECO:0000256" key="10">
    <source>
        <dbReference type="ARBA" id="ARBA00022982"/>
    </source>
</evidence>
<evidence type="ECO:0000256" key="2">
    <source>
        <dbReference type="ARBA" id="ARBA00007012"/>
    </source>
</evidence>
<evidence type="ECO:0000256" key="1">
    <source>
        <dbReference type="ARBA" id="ARBA00004448"/>
    </source>
</evidence>
<evidence type="ECO:0000256" key="4">
    <source>
        <dbReference type="ARBA" id="ARBA00021008"/>
    </source>
</evidence>
<organism evidence="22">
    <name type="scientific">Cervus elaphus alxaicus</name>
    <dbReference type="NCBI Taxonomy" id="1851208"/>
    <lineage>
        <taxon>Eukaryota</taxon>
        <taxon>Metazoa</taxon>
        <taxon>Chordata</taxon>
        <taxon>Craniata</taxon>
        <taxon>Vertebrata</taxon>
        <taxon>Euteleostomi</taxon>
        <taxon>Mammalia</taxon>
        <taxon>Eutheria</taxon>
        <taxon>Laurasiatheria</taxon>
        <taxon>Artiodactyla</taxon>
        <taxon>Ruminantia</taxon>
        <taxon>Pecora</taxon>
        <taxon>Cervidae</taxon>
        <taxon>Cervinae</taxon>
        <taxon>Cervus</taxon>
    </lineage>
</organism>
<dbReference type="InterPro" id="IPR010933">
    <property type="entry name" value="NADH_DH_su2_C"/>
</dbReference>
<name>A0A172ZQ58_CEREL</name>
<evidence type="ECO:0000256" key="5">
    <source>
        <dbReference type="ARBA" id="ARBA00022448"/>
    </source>
</evidence>
<feature type="transmembrane region" description="Helical" evidence="19">
    <location>
        <begin position="166"/>
        <end position="191"/>
    </location>
</feature>
<sequence length="372" mass="41840">MNPIISILILSTMMMGTIIVMISSHWLLVWIGFEMNMLAIIPIMMKKHNPRATEAATKYFLTQSTASMLLMMAVPRATEAATKYFLTQSTASMLLMMAVIINLMFSGQWTVMKLFNPVASMFMTMALTMKLGMAPFHFWVPEVTQGIPLSSGLILLTWQKLAPMSVLYQIFPSINLNMILTISILSIMVGGWGGLNQTQLRKIMAYSSIAHMGWMTAVLPYNPTMTLLNLIIYIIMTSTMFTLFMANSTTTTLSLSHTWNKMPVMTVLVLITLLSMGGLPPLSGFMPKWMIIQELTKNDSLILPTLMAITALLNLYFYMRLTYSTALTMFPSTNNMKMKWQFSTTKQMTLLPTMVVLSTMLLPLTPMLSILE</sequence>
<dbReference type="InterPro" id="IPR003917">
    <property type="entry name" value="NADH_UbQ_OxRdtase_chain2"/>
</dbReference>
<keyword evidence="8 19" id="KW-0999">Mitochondrion inner membrane</keyword>
<dbReference type="PANTHER" id="PTHR46552:SF1">
    <property type="entry name" value="NADH-UBIQUINONE OXIDOREDUCTASE CHAIN 2"/>
    <property type="match status" value="1"/>
</dbReference>
<evidence type="ECO:0000256" key="8">
    <source>
        <dbReference type="ARBA" id="ARBA00022792"/>
    </source>
</evidence>
<evidence type="ECO:0000256" key="6">
    <source>
        <dbReference type="ARBA" id="ARBA00022660"/>
    </source>
</evidence>
<feature type="transmembrane region" description="Helical" evidence="19">
    <location>
        <begin position="5"/>
        <end position="22"/>
    </location>
</feature>
<evidence type="ECO:0000256" key="13">
    <source>
        <dbReference type="ARBA" id="ARBA00023075"/>
    </source>
</evidence>
<evidence type="ECO:0000259" key="21">
    <source>
        <dbReference type="Pfam" id="PF06444"/>
    </source>
</evidence>
<evidence type="ECO:0000256" key="18">
    <source>
        <dbReference type="ARBA" id="ARBA00049551"/>
    </source>
</evidence>
<evidence type="ECO:0000256" key="19">
    <source>
        <dbReference type="RuleBase" id="RU003403"/>
    </source>
</evidence>
<feature type="transmembrane region" description="Helical" evidence="19">
    <location>
        <begin position="227"/>
        <end position="246"/>
    </location>
</feature>
<evidence type="ECO:0000256" key="12">
    <source>
        <dbReference type="ARBA" id="ARBA00023027"/>
    </source>
</evidence>
<evidence type="ECO:0000256" key="16">
    <source>
        <dbReference type="ARBA" id="ARBA00024313"/>
    </source>
</evidence>
<keyword evidence="11 19" id="KW-1133">Transmembrane helix</keyword>
<evidence type="ECO:0000256" key="14">
    <source>
        <dbReference type="ARBA" id="ARBA00023128"/>
    </source>
</evidence>
<dbReference type="Pfam" id="PF00361">
    <property type="entry name" value="Proton_antipo_M"/>
    <property type="match status" value="2"/>
</dbReference>
<evidence type="ECO:0000256" key="11">
    <source>
        <dbReference type="ARBA" id="ARBA00022989"/>
    </source>
</evidence>
<feature type="transmembrane region" description="Helical" evidence="19">
    <location>
        <begin position="267"/>
        <end position="286"/>
    </location>
</feature>
<dbReference type="GO" id="GO:0006120">
    <property type="term" value="P:mitochondrial electron transport, NADH to ubiquinone"/>
    <property type="evidence" value="ECO:0007669"/>
    <property type="project" value="InterPro"/>
</dbReference>
<proteinExistence type="inferred from homology"/>
<keyword evidence="7 19" id="KW-0812">Transmembrane</keyword>
<comment type="subcellular location">
    <subcellularLocation>
        <location evidence="1 19">Mitochondrion inner membrane</location>
        <topology evidence="1 19">Multi-pass membrane protein</topology>
    </subcellularLocation>
</comment>
<keyword evidence="10 19" id="KW-0249">Electron transport</keyword>
<feature type="domain" description="NADH:quinone oxidoreductase/Mrp antiporter transmembrane" evidence="20">
    <location>
        <begin position="23"/>
        <end position="74"/>
    </location>
</feature>
<reference evidence="22" key="1">
    <citation type="submission" date="2016-03" db="EMBL/GenBank/DDBJ databases">
        <authorList>
            <person name="Ploux O."/>
        </authorList>
    </citation>
    <scope>NUCLEOTIDE SEQUENCE</scope>
    <source>
        <tissue evidence="22">Muscle</tissue>
    </source>
</reference>
<comment type="function">
    <text evidence="16 19">Core subunit of the mitochondrial membrane respiratory chain NADH dehydrogenase (Complex I) which catalyzes electron transfer from NADH through the respiratory chain, using ubiquinone as an electron acceptor. Essential for the catalytic activity and assembly of complex I.</text>
</comment>
<dbReference type="InterPro" id="IPR001750">
    <property type="entry name" value="ND/Mrp_TM"/>
</dbReference>
<evidence type="ECO:0000256" key="9">
    <source>
        <dbReference type="ARBA" id="ARBA00022967"/>
    </source>
</evidence>
<evidence type="ECO:0000256" key="17">
    <source>
        <dbReference type="ARBA" id="ARBA00029481"/>
    </source>
</evidence>
<dbReference type="AlphaFoldDB" id="A0A172ZQ58"/>
<evidence type="ECO:0000259" key="20">
    <source>
        <dbReference type="Pfam" id="PF00361"/>
    </source>
</evidence>
<comment type="similarity">
    <text evidence="2 19">Belongs to the complex I subunit 2 family.</text>
</comment>
<dbReference type="EMBL" id="KU942399">
    <property type="protein sequence ID" value="ANF99668.1"/>
    <property type="molecule type" value="Genomic_DNA"/>
</dbReference>
<accession>A0A172ZQ58</accession>
<keyword evidence="12 19" id="KW-0520">NAD</keyword>
<comment type="subunit">
    <text evidence="17">Core subunit of respiratory chain NADH dehydrogenase (Complex I) which is composed of 45 different subunits. Interacts with TMEM242.</text>
</comment>
<evidence type="ECO:0000256" key="7">
    <source>
        <dbReference type="ARBA" id="ARBA00022692"/>
    </source>
</evidence>
<dbReference type="InterPro" id="IPR050175">
    <property type="entry name" value="Complex_I_Subunit_2"/>
</dbReference>
<protein>
    <recommendedName>
        <fullName evidence="4 19">NADH-ubiquinone oxidoreductase chain 2</fullName>
        <ecNumber evidence="3 19">7.1.1.2</ecNumber>
    </recommendedName>
</protein>
<keyword evidence="15 19" id="KW-0472">Membrane</keyword>
<comment type="catalytic activity">
    <reaction evidence="18 19">
        <text>a ubiquinone + NADH + 5 H(+)(in) = a ubiquinol + NAD(+) + 4 H(+)(out)</text>
        <dbReference type="Rhea" id="RHEA:29091"/>
        <dbReference type="Rhea" id="RHEA-COMP:9565"/>
        <dbReference type="Rhea" id="RHEA-COMP:9566"/>
        <dbReference type="ChEBI" id="CHEBI:15378"/>
        <dbReference type="ChEBI" id="CHEBI:16389"/>
        <dbReference type="ChEBI" id="CHEBI:17976"/>
        <dbReference type="ChEBI" id="CHEBI:57540"/>
        <dbReference type="ChEBI" id="CHEBI:57945"/>
        <dbReference type="EC" id="7.1.1.2"/>
    </reaction>
</comment>
<feature type="domain" description="NADH dehydrogenase subunit 2 C-terminal" evidence="21">
    <location>
        <begin position="315"/>
        <end position="368"/>
    </location>
</feature>
<keyword evidence="13 19" id="KW-0830">Ubiquinone</keyword>
<keyword evidence="14 19" id="KW-0496">Mitochondrion</keyword>
<keyword evidence="6 19" id="KW-0679">Respiratory chain</keyword>
<dbReference type="PANTHER" id="PTHR46552">
    <property type="entry name" value="NADH-UBIQUINONE OXIDOREDUCTASE CHAIN 2"/>
    <property type="match status" value="1"/>
</dbReference>
<dbReference type="PRINTS" id="PR01436">
    <property type="entry name" value="NADHDHGNASE2"/>
</dbReference>
<evidence type="ECO:0000313" key="22">
    <source>
        <dbReference type="EMBL" id="ANF99668.1"/>
    </source>
</evidence>
<dbReference type="GO" id="GO:0008137">
    <property type="term" value="F:NADH dehydrogenase (ubiquinone) activity"/>
    <property type="evidence" value="ECO:0007669"/>
    <property type="project" value="UniProtKB-EC"/>
</dbReference>
<feature type="transmembrane region" description="Helical" evidence="19">
    <location>
        <begin position="350"/>
        <end position="371"/>
    </location>
</feature>
<keyword evidence="5" id="KW-0813">Transport</keyword>
<dbReference type="EC" id="7.1.1.2" evidence="3 19"/>
<evidence type="ECO:0000256" key="15">
    <source>
        <dbReference type="ARBA" id="ARBA00023136"/>
    </source>
</evidence>
<feature type="domain" description="NADH:quinone oxidoreductase/Mrp antiporter transmembrane" evidence="20">
    <location>
        <begin position="75"/>
        <end position="312"/>
    </location>
</feature>